<protein>
    <recommendedName>
        <fullName evidence="2">Prokaryotic-type class I peptide chain release factors domain-containing protein</fullName>
    </recommendedName>
</protein>
<dbReference type="InterPro" id="IPR000352">
    <property type="entry name" value="Pep_chain_release_fac_I"/>
</dbReference>
<dbReference type="InterPro" id="IPR052104">
    <property type="entry name" value="Mito_Release_Factor_mL62"/>
</dbReference>
<sequence>MWHTKGIERFVQFVRFSSSNGARKVAIQWLKYLSVDTVPLKLFTIRYDRSSGPGGQNVNKVNSKCTLTLSNFSKCSWLPNEVRQQLIEKPVRYYAKRSDSLVVQSDETRSRDANKHVCLMKLVTEIRNSCWFPGEIDQTTVKKWENIKKNADRKRIRQKKISSEKKKLRSKLDF</sequence>
<dbReference type="GO" id="GO:0004045">
    <property type="term" value="F:peptidyl-tRNA hydrolase activity"/>
    <property type="evidence" value="ECO:0007669"/>
    <property type="project" value="TreeGrafter"/>
</dbReference>
<dbReference type="AlphaFoldDB" id="A0A7H9B5B7"/>
<name>A0A7H9B5B7_ZYGMR</name>
<accession>A0A7H9B5B7</accession>
<dbReference type="PANTHER" id="PTHR11075:SF54">
    <property type="entry name" value="LARGE RIBOSOMAL SUBUNIT PROTEIN ML62"/>
    <property type="match status" value="1"/>
</dbReference>
<dbReference type="KEGG" id="zmk:HG535_0F02280"/>
<organism evidence="3 4">
    <name type="scientific">Zygotorulaspora mrakii</name>
    <name type="common">Zygosaccharomyces mrakii</name>
    <dbReference type="NCBI Taxonomy" id="42260"/>
    <lineage>
        <taxon>Eukaryota</taxon>
        <taxon>Fungi</taxon>
        <taxon>Dikarya</taxon>
        <taxon>Ascomycota</taxon>
        <taxon>Saccharomycotina</taxon>
        <taxon>Saccharomycetes</taxon>
        <taxon>Saccharomycetales</taxon>
        <taxon>Saccharomycetaceae</taxon>
        <taxon>Zygotorulaspora</taxon>
    </lineage>
</organism>
<dbReference type="Proteomes" id="UP000509704">
    <property type="component" value="Chromosome 6"/>
</dbReference>
<keyword evidence="4" id="KW-1185">Reference proteome</keyword>
<dbReference type="OrthoDB" id="270639at2759"/>
<dbReference type="SUPFAM" id="SSF110916">
    <property type="entry name" value="Peptidyl-tRNA hydrolase domain-like"/>
    <property type="match status" value="1"/>
</dbReference>
<dbReference type="Pfam" id="PF00472">
    <property type="entry name" value="RF-1"/>
    <property type="match status" value="1"/>
</dbReference>
<evidence type="ECO:0000313" key="4">
    <source>
        <dbReference type="Proteomes" id="UP000509704"/>
    </source>
</evidence>
<dbReference type="GO" id="GO:0016150">
    <property type="term" value="F:translation release factor activity, codon nonspecific"/>
    <property type="evidence" value="ECO:0007669"/>
    <property type="project" value="TreeGrafter"/>
</dbReference>
<dbReference type="GeneID" id="59237476"/>
<feature type="region of interest" description="Disordered" evidence="1">
    <location>
        <begin position="155"/>
        <end position="174"/>
    </location>
</feature>
<proteinExistence type="predicted"/>
<feature type="compositionally biased region" description="Basic and acidic residues" evidence="1">
    <location>
        <begin position="161"/>
        <end position="174"/>
    </location>
</feature>
<dbReference type="PANTHER" id="PTHR11075">
    <property type="entry name" value="PEPTIDE CHAIN RELEASE FACTOR"/>
    <property type="match status" value="1"/>
</dbReference>
<evidence type="ECO:0000313" key="3">
    <source>
        <dbReference type="EMBL" id="QLG73717.1"/>
    </source>
</evidence>
<evidence type="ECO:0000259" key="2">
    <source>
        <dbReference type="Pfam" id="PF00472"/>
    </source>
</evidence>
<feature type="domain" description="Prokaryotic-type class I peptide chain release factors" evidence="2">
    <location>
        <begin position="39"/>
        <end position="167"/>
    </location>
</feature>
<dbReference type="RefSeq" id="XP_037145443.1">
    <property type="nucleotide sequence ID" value="XM_037289548.1"/>
</dbReference>
<reference evidence="3 4" key="1">
    <citation type="submission" date="2020-07" db="EMBL/GenBank/DDBJ databases">
        <title>The yeast mating-type switching endonuclease HO is a domesticated member of an unorthodox homing genetic element family.</title>
        <authorList>
            <person name="Coughlan A.Y."/>
            <person name="Lombardi L."/>
            <person name="Braun-Galleani S."/>
            <person name="Martos A.R."/>
            <person name="Galeote V."/>
            <person name="Bigey F."/>
            <person name="Dequin S."/>
            <person name="Byrne K.P."/>
            <person name="Wolfe K.H."/>
        </authorList>
    </citation>
    <scope>NUCLEOTIDE SEQUENCE [LARGE SCALE GENOMIC DNA]</scope>
    <source>
        <strain evidence="3 4">NRRL Y-6702</strain>
    </source>
</reference>
<dbReference type="Gene3D" id="3.30.160.20">
    <property type="match status" value="1"/>
</dbReference>
<gene>
    <name evidence="3" type="ORF">HG535_0F02280</name>
</gene>
<dbReference type="GO" id="GO:0070126">
    <property type="term" value="P:mitochondrial translational termination"/>
    <property type="evidence" value="ECO:0007669"/>
    <property type="project" value="TreeGrafter"/>
</dbReference>
<dbReference type="GO" id="GO:0005762">
    <property type="term" value="C:mitochondrial large ribosomal subunit"/>
    <property type="evidence" value="ECO:0007669"/>
    <property type="project" value="TreeGrafter"/>
</dbReference>
<dbReference type="EMBL" id="CP058609">
    <property type="protein sequence ID" value="QLG73717.1"/>
    <property type="molecule type" value="Genomic_DNA"/>
</dbReference>
<evidence type="ECO:0000256" key="1">
    <source>
        <dbReference type="SAM" id="MobiDB-lite"/>
    </source>
</evidence>